<keyword evidence="5" id="KW-0472">Membrane</keyword>
<dbReference type="InterPro" id="IPR036284">
    <property type="entry name" value="GGL_sf"/>
</dbReference>
<sequence length="619" mass="70038">MTMVAQQRIVTEQLRREASVRRITVSQAVEDIKDVVNSSYFLFCTSVLRKFLKMSVIDAVRAYIQKMIDNAGPGLKALLMDKETTSIVSTVYSQSEVLAKEVFLFERIDSGGYRSSMPHLRCVVFLRPTKENLDALKEELREPKYSSGYYIYFTHFVKKEDIRDLAFADQHEVVRDVSEMYADFLAVSPHLFSLNVPSCLRGLEWRHEALLRCVQGLTAVLLSLKKNPVIRYQAHSPRAQRLAERVQDVINKEASLFDFRKSENQPVLLVIDRRDDTVTPLLNQWTYQAMVHELLGIRNNRVSLRGRDGIPKDLQEVVMSPLHDEIYASNLYNNFGEIGTAIKSMMEDFQAQSRSNQKLDTLSDMKAFVENYPQFKKMSGTVTKHVTVVGELSKIVSSHHLLQVSENEQELVSQGNHAQSLQKIRQLVNASKVRDIDALRLVLLYALRYETHSNNDIMGITGLLKNRGIGTDAGKIVASMLEYGGAKARGGDLFGTQDAVKITKRLFQGLKEVENIYTQHQPLLVETVRLLSRGRLKEMNYPFVTPSDATRIPSEVVLFIVGGATYEESAAIFQFNNNNPSGTRVILGGTTIHNSESFLEEVSSAVEGIHVRHARRLVH</sequence>
<reference evidence="8" key="1">
    <citation type="submission" date="2020-11" db="EMBL/GenBank/DDBJ databases">
        <authorList>
            <person name="Tran Van P."/>
        </authorList>
    </citation>
    <scope>NUCLEOTIDE SEQUENCE</scope>
</reference>
<keyword evidence="4" id="KW-0653">Protein transport</keyword>
<dbReference type="EMBL" id="CAJPEX010001578">
    <property type="protein sequence ID" value="CAG0919451.1"/>
    <property type="molecule type" value="Genomic_DNA"/>
</dbReference>
<dbReference type="InterPro" id="IPR043127">
    <property type="entry name" value="Sec-1-like_dom3a"/>
</dbReference>
<dbReference type="InterPro" id="IPR015898">
    <property type="entry name" value="G-protein_gamma-like_dom"/>
</dbReference>
<organism evidence="8">
    <name type="scientific">Notodromas monacha</name>
    <dbReference type="NCBI Taxonomy" id="399045"/>
    <lineage>
        <taxon>Eukaryota</taxon>
        <taxon>Metazoa</taxon>
        <taxon>Ecdysozoa</taxon>
        <taxon>Arthropoda</taxon>
        <taxon>Crustacea</taxon>
        <taxon>Oligostraca</taxon>
        <taxon>Ostracoda</taxon>
        <taxon>Podocopa</taxon>
        <taxon>Podocopida</taxon>
        <taxon>Cypridocopina</taxon>
        <taxon>Cypridoidea</taxon>
        <taxon>Cyprididae</taxon>
        <taxon>Notodromas</taxon>
    </lineage>
</organism>
<accession>A0A7R9GG00</accession>
<dbReference type="Gene3D" id="3.40.50.1910">
    <property type="match status" value="1"/>
</dbReference>
<proteinExistence type="inferred from homology"/>
<evidence type="ECO:0000256" key="6">
    <source>
        <dbReference type="ARBA" id="ARBA00073001"/>
    </source>
</evidence>
<dbReference type="InterPro" id="IPR043154">
    <property type="entry name" value="Sec-1-like_dom1"/>
</dbReference>
<evidence type="ECO:0000256" key="2">
    <source>
        <dbReference type="ARBA" id="ARBA00009884"/>
    </source>
</evidence>
<dbReference type="AlphaFoldDB" id="A0A7R9GG00"/>
<dbReference type="InterPro" id="IPR036045">
    <property type="entry name" value="Sec1-like_sf"/>
</dbReference>
<comment type="similarity">
    <text evidence="2">Belongs to the STXBP/unc-18/SEC1 family.</text>
</comment>
<feature type="domain" description="G protein gamma" evidence="7">
    <location>
        <begin position="1"/>
        <end position="36"/>
    </location>
</feature>
<dbReference type="Gene3D" id="1.25.40.60">
    <property type="match status" value="1"/>
</dbReference>
<keyword evidence="3" id="KW-0813">Transport</keyword>
<gene>
    <name evidence="8" type="ORF">NMOB1V02_LOCUS6976</name>
</gene>
<dbReference type="InterPro" id="IPR001619">
    <property type="entry name" value="Sec1-like"/>
</dbReference>
<dbReference type="OrthoDB" id="10266265at2759"/>
<keyword evidence="9" id="KW-1185">Reference proteome</keyword>
<dbReference type="PIRSF" id="PIRSF005715">
    <property type="entry name" value="VPS45_Sec1"/>
    <property type="match status" value="1"/>
</dbReference>
<dbReference type="GO" id="GO:0012505">
    <property type="term" value="C:endomembrane system"/>
    <property type="evidence" value="ECO:0007669"/>
    <property type="project" value="UniProtKB-SubCell"/>
</dbReference>
<evidence type="ECO:0000256" key="4">
    <source>
        <dbReference type="ARBA" id="ARBA00022927"/>
    </source>
</evidence>
<dbReference type="PANTHER" id="PTHR11679">
    <property type="entry name" value="VESICLE PROTEIN SORTING-ASSOCIATED"/>
    <property type="match status" value="1"/>
</dbReference>
<evidence type="ECO:0000256" key="3">
    <source>
        <dbReference type="ARBA" id="ARBA00022448"/>
    </source>
</evidence>
<evidence type="ECO:0000259" key="7">
    <source>
        <dbReference type="PROSITE" id="PS50058"/>
    </source>
</evidence>
<dbReference type="SUPFAM" id="SSF56815">
    <property type="entry name" value="Sec1/munc18-like (SM) proteins"/>
    <property type="match status" value="1"/>
</dbReference>
<dbReference type="FunFam" id="3.90.830.10:FF:000002">
    <property type="entry name" value="Vacuolar protein sorting-associated protein 45"/>
    <property type="match status" value="1"/>
</dbReference>
<evidence type="ECO:0000313" key="8">
    <source>
        <dbReference type="EMBL" id="CAD7279299.1"/>
    </source>
</evidence>
<dbReference type="Proteomes" id="UP000678499">
    <property type="component" value="Unassembled WGS sequence"/>
</dbReference>
<dbReference type="EMBL" id="OA883615">
    <property type="protein sequence ID" value="CAD7279299.1"/>
    <property type="molecule type" value="Genomic_DNA"/>
</dbReference>
<dbReference type="Gene3D" id="3.90.830.10">
    <property type="entry name" value="Syntaxin Binding Protein 1, Chain A, domain 2"/>
    <property type="match status" value="1"/>
</dbReference>
<dbReference type="GO" id="GO:0007186">
    <property type="term" value="P:G protein-coupled receptor signaling pathway"/>
    <property type="evidence" value="ECO:0007669"/>
    <property type="project" value="InterPro"/>
</dbReference>
<name>A0A7R9GG00_9CRUS</name>
<evidence type="ECO:0000256" key="5">
    <source>
        <dbReference type="ARBA" id="ARBA00023136"/>
    </source>
</evidence>
<protein>
    <recommendedName>
        <fullName evidence="6">Vacuolar protein sorting-associated protein 45</fullName>
    </recommendedName>
</protein>
<dbReference type="Gene3D" id="3.40.50.2060">
    <property type="match status" value="1"/>
</dbReference>
<dbReference type="GO" id="GO:0031410">
    <property type="term" value="C:cytoplasmic vesicle"/>
    <property type="evidence" value="ECO:0007669"/>
    <property type="project" value="UniProtKB-ARBA"/>
</dbReference>
<dbReference type="InterPro" id="IPR027482">
    <property type="entry name" value="Sec1-like_dom2"/>
</dbReference>
<dbReference type="PROSITE" id="PS50058">
    <property type="entry name" value="G_PROTEIN_GAMMA"/>
    <property type="match status" value="1"/>
</dbReference>
<evidence type="ECO:0000256" key="1">
    <source>
        <dbReference type="ARBA" id="ARBA00004184"/>
    </source>
</evidence>
<dbReference type="Gene3D" id="4.10.260.10">
    <property type="entry name" value="Transducin (heterotrimeric G protein), gamma chain"/>
    <property type="match status" value="1"/>
</dbReference>
<dbReference type="GO" id="GO:0016192">
    <property type="term" value="P:vesicle-mediated transport"/>
    <property type="evidence" value="ECO:0007669"/>
    <property type="project" value="InterPro"/>
</dbReference>
<comment type="subcellular location">
    <subcellularLocation>
        <location evidence="1">Endomembrane system</location>
        <topology evidence="1">Peripheral membrane protein</topology>
    </subcellularLocation>
</comment>
<dbReference type="GO" id="GO:0015031">
    <property type="term" value="P:protein transport"/>
    <property type="evidence" value="ECO:0007669"/>
    <property type="project" value="UniProtKB-KW"/>
</dbReference>
<dbReference type="Pfam" id="PF00995">
    <property type="entry name" value="Sec1"/>
    <property type="match status" value="1"/>
</dbReference>
<evidence type="ECO:0000313" key="9">
    <source>
        <dbReference type="Proteomes" id="UP000678499"/>
    </source>
</evidence>